<dbReference type="KEGG" id="izh:FEM41_18340"/>
<protein>
    <submittedName>
        <fullName evidence="2">Uncharacterized protein</fullName>
    </submittedName>
</protein>
<evidence type="ECO:0000313" key="2">
    <source>
        <dbReference type="EMBL" id="QCT21470.1"/>
    </source>
</evidence>
<proteinExistence type="predicted"/>
<keyword evidence="1" id="KW-1133">Transmembrane helix</keyword>
<gene>
    <name evidence="2" type="ORF">FEM41_18340</name>
</gene>
<keyword evidence="3" id="KW-1185">Reference proteome</keyword>
<evidence type="ECO:0000256" key="1">
    <source>
        <dbReference type="SAM" id="Phobius"/>
    </source>
</evidence>
<accession>A0A4P8YL29</accession>
<reference evidence="2 3" key="1">
    <citation type="submission" date="2019-05" db="EMBL/GenBank/DDBJ databases">
        <title>Complete genome sequence of Izhakiella calystegiae KSNA2, an endophyte isolated from beach morning glory (Calystegia soldanella).</title>
        <authorList>
            <person name="Jiang L."/>
            <person name="Jeong J.C."/>
            <person name="Kim C.Y."/>
            <person name="Kim D.H."/>
            <person name="Kim S.W."/>
            <person name="Lee j."/>
        </authorList>
    </citation>
    <scope>NUCLEOTIDE SEQUENCE [LARGE SCALE GENOMIC DNA]</scope>
    <source>
        <strain evidence="2 3">KSNA2</strain>
    </source>
</reference>
<dbReference type="OrthoDB" id="9102192at2"/>
<keyword evidence="1" id="KW-0472">Membrane</keyword>
<dbReference type="RefSeq" id="WP_138097626.1">
    <property type="nucleotide sequence ID" value="NZ_CP040428.1"/>
</dbReference>
<organism evidence="2 3">
    <name type="scientific">Jejubacter calystegiae</name>
    <dbReference type="NCBI Taxonomy" id="2579935"/>
    <lineage>
        <taxon>Bacteria</taxon>
        <taxon>Pseudomonadati</taxon>
        <taxon>Pseudomonadota</taxon>
        <taxon>Gammaproteobacteria</taxon>
        <taxon>Enterobacterales</taxon>
        <taxon>Enterobacteriaceae</taxon>
        <taxon>Jejubacter</taxon>
    </lineage>
</organism>
<sequence>MATLARRSIKVALFLVLFILAVMFVHTYPYPMPQGQLDFWFSVSEFLGVSNPEDVYFPAMWALDLVVAIIAYKLIIWFWRKFRQKTIN</sequence>
<evidence type="ECO:0000313" key="3">
    <source>
        <dbReference type="Proteomes" id="UP000302163"/>
    </source>
</evidence>
<dbReference type="Proteomes" id="UP000302163">
    <property type="component" value="Chromosome"/>
</dbReference>
<name>A0A4P8YL29_9ENTR</name>
<keyword evidence="1" id="KW-0812">Transmembrane</keyword>
<dbReference type="AlphaFoldDB" id="A0A4P8YL29"/>
<feature type="transmembrane region" description="Helical" evidence="1">
    <location>
        <begin position="55"/>
        <end position="79"/>
    </location>
</feature>
<dbReference type="EMBL" id="CP040428">
    <property type="protein sequence ID" value="QCT21470.1"/>
    <property type="molecule type" value="Genomic_DNA"/>
</dbReference>